<organism evidence="2 3">
    <name type="scientific">Calocera cornea HHB12733</name>
    <dbReference type="NCBI Taxonomy" id="1353952"/>
    <lineage>
        <taxon>Eukaryota</taxon>
        <taxon>Fungi</taxon>
        <taxon>Dikarya</taxon>
        <taxon>Basidiomycota</taxon>
        <taxon>Agaricomycotina</taxon>
        <taxon>Dacrymycetes</taxon>
        <taxon>Dacrymycetales</taxon>
        <taxon>Dacrymycetaceae</taxon>
        <taxon>Calocera</taxon>
    </lineage>
</organism>
<evidence type="ECO:0000313" key="3">
    <source>
        <dbReference type="Proteomes" id="UP000076842"/>
    </source>
</evidence>
<evidence type="ECO:0000256" key="1">
    <source>
        <dbReference type="SAM" id="MobiDB-lite"/>
    </source>
</evidence>
<evidence type="ECO:0000313" key="2">
    <source>
        <dbReference type="EMBL" id="KZT59618.1"/>
    </source>
</evidence>
<accession>A0A165HQW2</accession>
<dbReference type="InParanoid" id="A0A165HQW2"/>
<dbReference type="AlphaFoldDB" id="A0A165HQW2"/>
<dbReference type="Proteomes" id="UP000076842">
    <property type="component" value="Unassembled WGS sequence"/>
</dbReference>
<reference evidence="2 3" key="1">
    <citation type="journal article" date="2016" name="Mol. Biol. Evol.">
        <title>Comparative Genomics of Early-Diverging Mushroom-Forming Fungi Provides Insights into the Origins of Lignocellulose Decay Capabilities.</title>
        <authorList>
            <person name="Nagy L.G."/>
            <person name="Riley R."/>
            <person name="Tritt A."/>
            <person name="Adam C."/>
            <person name="Daum C."/>
            <person name="Floudas D."/>
            <person name="Sun H."/>
            <person name="Yadav J.S."/>
            <person name="Pangilinan J."/>
            <person name="Larsson K.H."/>
            <person name="Matsuura K."/>
            <person name="Barry K."/>
            <person name="Labutti K."/>
            <person name="Kuo R."/>
            <person name="Ohm R.A."/>
            <person name="Bhattacharya S.S."/>
            <person name="Shirouzu T."/>
            <person name="Yoshinaga Y."/>
            <person name="Martin F.M."/>
            <person name="Grigoriev I.V."/>
            <person name="Hibbett D.S."/>
        </authorList>
    </citation>
    <scope>NUCLEOTIDE SEQUENCE [LARGE SCALE GENOMIC DNA]</scope>
    <source>
        <strain evidence="2 3">HHB12733</strain>
    </source>
</reference>
<proteinExistence type="predicted"/>
<feature type="region of interest" description="Disordered" evidence="1">
    <location>
        <begin position="1"/>
        <end position="62"/>
    </location>
</feature>
<protein>
    <submittedName>
        <fullName evidence="2">Uncharacterized protein</fullName>
    </submittedName>
</protein>
<keyword evidence="3" id="KW-1185">Reference proteome</keyword>
<dbReference type="EMBL" id="KV423938">
    <property type="protein sequence ID" value="KZT59618.1"/>
    <property type="molecule type" value="Genomic_DNA"/>
</dbReference>
<sequence length="195" mass="21011">MPSIRHATTPKRQRVEYPDTQSDDEPREKRARTDPGPPPDALSGLPWKTVTASDSQASSSTDSILAHVGAALQDAPDLPAPTATQTSTSTEGIQAIFDQAAQDVSNTMQETINTEVQDVALHAIILGLRDWIVQDAKAAVHNTRPSQPSHLPVKVLELLEDGQVDTTTKLNSLRRFHSLLSLNLPHLASNPPAAP</sequence>
<name>A0A165HQW2_9BASI</name>
<feature type="compositionally biased region" description="Basic and acidic residues" evidence="1">
    <location>
        <begin position="24"/>
        <end position="33"/>
    </location>
</feature>
<feature type="compositionally biased region" description="Low complexity" evidence="1">
    <location>
        <begin position="51"/>
        <end position="62"/>
    </location>
</feature>
<gene>
    <name evidence="2" type="ORF">CALCODRAFT_481334</name>
</gene>